<dbReference type="InterPro" id="IPR000182">
    <property type="entry name" value="GNAT_dom"/>
</dbReference>
<dbReference type="Gene3D" id="3.30.420.40">
    <property type="match status" value="2"/>
</dbReference>
<evidence type="ECO:0000256" key="2">
    <source>
        <dbReference type="ARBA" id="ARBA00023315"/>
    </source>
</evidence>
<evidence type="ECO:0000313" key="4">
    <source>
        <dbReference type="EMBL" id="AGF47769.1"/>
    </source>
</evidence>
<sequence length="415" mass="46630">MNNKIINLLAMESSTEVCSVSIISFDLNGVVKDLISSKIYKENLPSEHIIPTIESILSERKLDKSELCAVSFDQGPGKFTGIRLSCSIAKSIGMFLNIPIIPVISLYSMAYQAQIESPDDYNIIISSMDARMNEVYIAAYLVWPSTSSNCKTLFEPSLISVCDLSLWLLFHVNQWKSVYKKNTVILVGDSWRIYESELRIPEDSIYFGIANPDSAIIAMIARDYFLDTAKTFEDIEPFYIRNKVAFTRNELLHNKGGNPQAGSFLSEMNITKMTISDIKDVVLLDAKVQLSSWTYGNFQDCLDAGYISCIVKYKGSLLGFFVMMLAPDVAHLLRIAVHEDIQNIGIGSKLLDECIKISKDNGLSSIIIEVGEHNINAVNFYKKHGFAKIGIRKNYYILENSKTEHAVVMEKKLCK</sequence>
<dbReference type="SUPFAM" id="SSF53067">
    <property type="entry name" value="Actin-like ATPase domain"/>
    <property type="match status" value="2"/>
</dbReference>
<dbReference type="PROSITE" id="PS51186">
    <property type="entry name" value="GNAT"/>
    <property type="match status" value="1"/>
</dbReference>
<dbReference type="InterPro" id="IPR006464">
    <property type="entry name" value="AcTrfase_RimI/Ard1"/>
</dbReference>
<feature type="domain" description="N-acetyltransferase" evidence="3">
    <location>
        <begin position="268"/>
        <end position="414"/>
    </location>
</feature>
<evidence type="ECO:0000256" key="1">
    <source>
        <dbReference type="ARBA" id="ARBA00022679"/>
    </source>
</evidence>
<dbReference type="eggNOG" id="COG1214">
    <property type="taxonomic scope" value="Bacteria"/>
</dbReference>
<keyword evidence="2" id="KW-0012">Acyltransferase</keyword>
<organism evidence="4 5">
    <name type="scientific">Candidatus Kinetoplastidibacterium crithidiae TCC036E</name>
    <dbReference type="NCBI Taxonomy" id="1208918"/>
    <lineage>
        <taxon>Bacteria</taxon>
        <taxon>Pseudomonadati</taxon>
        <taxon>Pseudomonadota</taxon>
        <taxon>Betaproteobacteria</taxon>
        <taxon>Candidatus Kinetoplastidibacterium</taxon>
    </lineage>
</organism>
<reference evidence="4 5" key="1">
    <citation type="journal article" date="2013" name="Genome Biol. Evol.">
        <title>Genome evolution and phylogenomic analysis of candidatus kinetoplastibacterium, the betaproteobacterial endosymbionts of strigomonas and angomonas.</title>
        <authorList>
            <person name="Alves J.M."/>
            <person name="Serrano M.G."/>
            <person name="Maia da Silva F."/>
            <person name="Voegtly L.J."/>
            <person name="Matveyev A.V."/>
            <person name="Teixeira M.M."/>
            <person name="Camargo E.P."/>
            <person name="Buck G.A."/>
        </authorList>
    </citation>
    <scope>NUCLEOTIDE SEQUENCE [LARGE SCALE GENOMIC DNA]</scope>
    <source>
        <strain evidence="4 5">TCC036E</strain>
    </source>
</reference>
<dbReference type="Gene3D" id="3.40.630.30">
    <property type="match status" value="1"/>
</dbReference>
<dbReference type="InterPro" id="IPR022496">
    <property type="entry name" value="T6A_TsaB"/>
</dbReference>
<dbReference type="CDD" id="cd04301">
    <property type="entry name" value="NAT_SF"/>
    <property type="match status" value="1"/>
</dbReference>
<keyword evidence="5" id="KW-1185">Reference proteome</keyword>
<dbReference type="InterPro" id="IPR000905">
    <property type="entry name" value="Gcp-like_dom"/>
</dbReference>
<dbReference type="AlphaFoldDB" id="M1LX51"/>
<dbReference type="SUPFAM" id="SSF55729">
    <property type="entry name" value="Acyl-CoA N-acyltransferases (Nat)"/>
    <property type="match status" value="1"/>
</dbReference>
<dbReference type="GO" id="GO:0002949">
    <property type="term" value="P:tRNA threonylcarbamoyladenosine modification"/>
    <property type="evidence" value="ECO:0007669"/>
    <property type="project" value="InterPro"/>
</dbReference>
<protein>
    <submittedName>
        <fullName evidence="4">Acetyltransferase</fullName>
    </submittedName>
</protein>
<dbReference type="HOGENOM" id="CLU_052459_0_0_4"/>
<dbReference type="PANTHER" id="PTHR42919:SF8">
    <property type="entry name" value="N-ALPHA-ACETYLTRANSFERASE 50"/>
    <property type="match status" value="1"/>
</dbReference>
<dbReference type="InterPro" id="IPR051556">
    <property type="entry name" value="N-term/lysine_N-AcTrnsfr"/>
</dbReference>
<name>M1LX51_9PROT</name>
<evidence type="ECO:0000313" key="5">
    <source>
        <dbReference type="Proteomes" id="UP000011686"/>
    </source>
</evidence>
<dbReference type="Pfam" id="PF00814">
    <property type="entry name" value="TsaD"/>
    <property type="match status" value="1"/>
</dbReference>
<dbReference type="Proteomes" id="UP000011686">
    <property type="component" value="Chromosome"/>
</dbReference>
<dbReference type="NCBIfam" id="TIGR03725">
    <property type="entry name" value="T6A_YeaZ"/>
    <property type="match status" value="1"/>
</dbReference>
<gene>
    <name evidence="4" type="ORF">CDEE_0788</name>
</gene>
<evidence type="ECO:0000259" key="3">
    <source>
        <dbReference type="PROSITE" id="PS51186"/>
    </source>
</evidence>
<keyword evidence="1 4" id="KW-0808">Transferase</keyword>
<dbReference type="Pfam" id="PF00583">
    <property type="entry name" value="Acetyltransf_1"/>
    <property type="match status" value="1"/>
</dbReference>
<dbReference type="InterPro" id="IPR016181">
    <property type="entry name" value="Acyl_CoA_acyltransferase"/>
</dbReference>
<dbReference type="PANTHER" id="PTHR42919">
    <property type="entry name" value="N-ALPHA-ACETYLTRANSFERASE"/>
    <property type="match status" value="1"/>
</dbReference>
<dbReference type="RefSeq" id="WP_015238388.1">
    <property type="nucleotide sequence ID" value="NC_020283.1"/>
</dbReference>
<dbReference type="GO" id="GO:0008080">
    <property type="term" value="F:N-acetyltransferase activity"/>
    <property type="evidence" value="ECO:0007669"/>
    <property type="project" value="InterPro"/>
</dbReference>
<dbReference type="NCBIfam" id="TIGR01575">
    <property type="entry name" value="rimI"/>
    <property type="match status" value="1"/>
</dbReference>
<dbReference type="KEGG" id="kct:CDEE_0788"/>
<accession>M1LX51</accession>
<dbReference type="EMBL" id="CP003804">
    <property type="protein sequence ID" value="AGF47769.1"/>
    <property type="molecule type" value="Genomic_DNA"/>
</dbReference>
<dbReference type="InterPro" id="IPR043129">
    <property type="entry name" value="ATPase_NBD"/>
</dbReference>
<dbReference type="eggNOG" id="COG0456">
    <property type="taxonomic scope" value="Bacteria"/>
</dbReference>
<dbReference type="PATRIC" id="fig|1208918.3.peg.469"/>
<dbReference type="STRING" id="1208918.CDEE_0788"/>
<proteinExistence type="predicted"/>